<protein>
    <submittedName>
        <fullName evidence="7">Translocation and assembly module TamB</fullName>
    </submittedName>
</protein>
<evidence type="ECO:0000313" key="8">
    <source>
        <dbReference type="Proteomes" id="UP000578569"/>
    </source>
</evidence>
<keyword evidence="2 5" id="KW-0812">Transmembrane</keyword>
<keyword evidence="3 5" id="KW-1133">Transmembrane helix</keyword>
<sequence length="1386" mass="145945">MAEEEIEAPSAVPRRKPWYRRLARETGWLLLILAGLFALALAAIDSAPGKRFLADRIAAMETASGLSVRIGRIEGSIYDRAVLRNVEVHDTKGVFLTSPAITLEWAPFAWLYNKLHIDELSAETVRLERLPVTRPSRREGPILPGFDIHIGKLSINDMVIGPAIGGEERRGKLAGRVDIRAGRALVDLKAAVEGGDRLAIRLDASPDDNRLDLGARVVAPADGVLAGLLGLPADAELALVGKGDWANWSGNADIMMGEVQLADLALTARNGDYGITGTARPAALLDGTLKSLLAGPQRIDATGRFDERRLSGEASLRGAALDFVARGAVDLGNNRYEDVRVAAQLKRPSALLPTLGGQPVRLAATLDGPMDNMAFTYRLRGAATQIDTYRLENWQADGRGRWGLPPVRVPLTLTAARVSGGGDLVTDIFSAVKLEALLQVSPTSIRADDARLQTRRLRALVDLSLDLSNGDFDVAIDGRMAGYELPGIGRMDISADLSVRPAPGGGTRLAGPVRVDVRRLDNGFFRGLTGGNPTLTSQISLGPDGILRLGDLRLASPEVNLRGNGLRRRDGTFYIEARGEQAGYGPVEVTLDGNIARPEISLRLERPNEALGLNDVAMTLRPTREGFDFTSGGGSRFGPFAATGAILLPAGRDARIEIARLDLAGSSGSGSIAIVEGGFDGQLALQGGEVGGTVTLKAIKAGQRIDLDLTLDQADFPGPPAMRFASGRVDARLLLTPDGGMQVAGTLDVRRARIAGMTFGRVEAQGSLRDGTGSVSARLAGLPGSNFNFNLDAAIASDRIALKGEGALDRVPIRLANAVLSRDGSDWLLSSARLSYAGGQASLAGRFGQTTRIDASLKDLPLSIFDLADPDLGLGGKASGSLDLDLGPRRSGNADLQIKGLSRSGLVLASRPIDVALKAKLEPDQLGMRAVIGLDGKRIGRAQARLSPLGNGDLVADLMRAPIVAQLRYDGPADTLWRLSGFELFDLSGPMAAALDVRGSLLSPDISGAVQLKGARLESPVTGMVLRGVQASGHFDGSRLRIADLRGATPGGGSVSGAGQVIIGPAGVGMDLSFETQKAAILARDDIAASVTGPIRVRSSGNGGTISGNLRLDEGKFTLGRAGTVAAVPRIEVVERGLPPEEVIERTSLAPWALDLDVKGGPLEVRGLGIDSSWRADLAIGGTILAPRLRGVATLRRGEYNFAGRNFDLTEGEIRFRGQNPPDPLLNIVAESQLRDLTATVAVAGTGLNPQISFTSVPALPEDELLARLLFGTSITNLSVAEAAQLGVAVASLRGGGGGLDPINSIREAIGLDRLRILPADVATGQKTAVAAGKYITRRLFVEVISDGQGYTATQAEFQVTRWLSILAAIDSINRSGANVRISKDY</sequence>
<evidence type="ECO:0000259" key="6">
    <source>
        <dbReference type="Pfam" id="PF04357"/>
    </source>
</evidence>
<keyword evidence="8" id="KW-1185">Reference proteome</keyword>
<comment type="caution">
    <text evidence="7">The sequence shown here is derived from an EMBL/GenBank/DDBJ whole genome shotgun (WGS) entry which is preliminary data.</text>
</comment>
<accession>A0A839YY31</accession>
<name>A0A839YY31_9SPHN</name>
<dbReference type="Proteomes" id="UP000578569">
    <property type="component" value="Unassembled WGS sequence"/>
</dbReference>
<proteinExistence type="predicted"/>
<dbReference type="InterPro" id="IPR007452">
    <property type="entry name" value="TamB_C"/>
</dbReference>
<evidence type="ECO:0000256" key="3">
    <source>
        <dbReference type="ARBA" id="ARBA00022989"/>
    </source>
</evidence>
<evidence type="ECO:0000256" key="1">
    <source>
        <dbReference type="ARBA" id="ARBA00004167"/>
    </source>
</evidence>
<reference evidence="7 8" key="1">
    <citation type="submission" date="2020-08" db="EMBL/GenBank/DDBJ databases">
        <title>Genomic Encyclopedia of Type Strains, Phase IV (KMG-IV): sequencing the most valuable type-strain genomes for metagenomic binning, comparative biology and taxonomic classification.</title>
        <authorList>
            <person name="Goeker M."/>
        </authorList>
    </citation>
    <scope>NUCLEOTIDE SEQUENCE [LARGE SCALE GENOMIC DNA]</scope>
    <source>
        <strain evidence="7 8">DSM 24194</strain>
    </source>
</reference>
<dbReference type="EMBL" id="JACICF010000001">
    <property type="protein sequence ID" value="MBB3763390.1"/>
    <property type="molecule type" value="Genomic_DNA"/>
</dbReference>
<dbReference type="RefSeq" id="WP_183932742.1">
    <property type="nucleotide sequence ID" value="NZ_JACICF010000001.1"/>
</dbReference>
<keyword evidence="4 5" id="KW-0472">Membrane</keyword>
<dbReference type="PANTHER" id="PTHR36985:SF1">
    <property type="entry name" value="TRANSLOCATION AND ASSEMBLY MODULE SUBUNIT TAMB"/>
    <property type="match status" value="1"/>
</dbReference>
<evidence type="ECO:0000256" key="2">
    <source>
        <dbReference type="ARBA" id="ARBA00022692"/>
    </source>
</evidence>
<evidence type="ECO:0000256" key="4">
    <source>
        <dbReference type="ARBA" id="ARBA00023136"/>
    </source>
</evidence>
<comment type="subcellular location">
    <subcellularLocation>
        <location evidence="1">Membrane</location>
        <topology evidence="1">Single-pass membrane protein</topology>
    </subcellularLocation>
</comment>
<dbReference type="GO" id="GO:0005886">
    <property type="term" value="C:plasma membrane"/>
    <property type="evidence" value="ECO:0007669"/>
    <property type="project" value="InterPro"/>
</dbReference>
<organism evidence="7 8">
    <name type="scientific">Sphingomicrobium lutaoense</name>
    <dbReference type="NCBI Taxonomy" id="515949"/>
    <lineage>
        <taxon>Bacteria</taxon>
        <taxon>Pseudomonadati</taxon>
        <taxon>Pseudomonadota</taxon>
        <taxon>Alphaproteobacteria</taxon>
        <taxon>Sphingomonadales</taxon>
        <taxon>Sphingomonadaceae</taxon>
        <taxon>Sphingomicrobium</taxon>
    </lineage>
</organism>
<feature type="domain" description="Translocation and assembly module TamB C-terminal" evidence="6">
    <location>
        <begin position="1045"/>
        <end position="1386"/>
    </location>
</feature>
<evidence type="ECO:0000256" key="5">
    <source>
        <dbReference type="SAM" id="Phobius"/>
    </source>
</evidence>
<dbReference type="PANTHER" id="PTHR36985">
    <property type="entry name" value="TRANSLOCATION AND ASSEMBLY MODULE SUBUNIT TAMB"/>
    <property type="match status" value="1"/>
</dbReference>
<feature type="transmembrane region" description="Helical" evidence="5">
    <location>
        <begin position="26"/>
        <end position="44"/>
    </location>
</feature>
<gene>
    <name evidence="7" type="ORF">FHS50_000413</name>
</gene>
<evidence type="ECO:0000313" key="7">
    <source>
        <dbReference type="EMBL" id="MBB3763390.1"/>
    </source>
</evidence>
<dbReference type="Pfam" id="PF04357">
    <property type="entry name" value="TamB"/>
    <property type="match status" value="1"/>
</dbReference>
<dbReference type="GO" id="GO:0097347">
    <property type="term" value="C:TAM protein secretion complex"/>
    <property type="evidence" value="ECO:0007669"/>
    <property type="project" value="TreeGrafter"/>
</dbReference>
<dbReference type="GO" id="GO:0009306">
    <property type="term" value="P:protein secretion"/>
    <property type="evidence" value="ECO:0007669"/>
    <property type="project" value="InterPro"/>
</dbReference>